<dbReference type="PRINTS" id="PR00080">
    <property type="entry name" value="SDRFAMILY"/>
</dbReference>
<dbReference type="CDD" id="cd05327">
    <property type="entry name" value="retinol-DH_like_SDR_c_like"/>
    <property type="match status" value="1"/>
</dbReference>
<dbReference type="EMBL" id="LR824543">
    <property type="protein sequence ID" value="CAH1636116.1"/>
    <property type="molecule type" value="Genomic_DNA"/>
</dbReference>
<evidence type="ECO:0000313" key="3">
    <source>
        <dbReference type="EMBL" id="CAH1636116.1"/>
    </source>
</evidence>
<sequence>MFLTIIYFIIVFLITYKIYQKITLKKFISDIKIPNKLVIVTGANTGIGYETAKELSRRGAKVILACRDIKKAEKAAKEIKAFTGNEVVPKYLDLASFKSVTDFAKDIIETERRVDILINNAGTGVLDNSLTEDNLPVEAQVNHFGPFLLTMLLLPAMRDLRPKARVINVSSLMHKFGTVEDLDKQAKTSFGRRRVYANTKLANVLFTKRLAEEVRRNNVIVNCLHPGAVNTDIFRNQPRIVRFLLKLFFLTPEEGAQTSIFLAVSDYFDERIMTGKYFSNCTEESPSDRALDREAAQKLWDLSLKICFKDAKLNEATGISQ</sequence>
<organism evidence="3 4">
    <name type="scientific">Spodoptera littoralis</name>
    <name type="common">Egyptian cotton leafworm</name>
    <dbReference type="NCBI Taxonomy" id="7109"/>
    <lineage>
        <taxon>Eukaryota</taxon>
        <taxon>Metazoa</taxon>
        <taxon>Ecdysozoa</taxon>
        <taxon>Arthropoda</taxon>
        <taxon>Hexapoda</taxon>
        <taxon>Insecta</taxon>
        <taxon>Pterygota</taxon>
        <taxon>Neoptera</taxon>
        <taxon>Endopterygota</taxon>
        <taxon>Lepidoptera</taxon>
        <taxon>Glossata</taxon>
        <taxon>Ditrysia</taxon>
        <taxon>Noctuoidea</taxon>
        <taxon>Noctuidae</taxon>
        <taxon>Amphipyrinae</taxon>
        <taxon>Spodoptera</taxon>
    </lineage>
</organism>
<keyword evidence="1" id="KW-0560">Oxidoreductase</keyword>
<dbReference type="InterPro" id="IPR002347">
    <property type="entry name" value="SDR_fam"/>
</dbReference>
<proteinExistence type="inferred from homology"/>
<dbReference type="InterPro" id="IPR036291">
    <property type="entry name" value="NAD(P)-bd_dom_sf"/>
</dbReference>
<dbReference type="PANTHER" id="PTHR43157:SF31">
    <property type="entry name" value="PHOSPHATIDYLINOSITOL-GLYCAN BIOSYNTHESIS CLASS F PROTEIN"/>
    <property type="match status" value="1"/>
</dbReference>
<name>A0A9P0HX35_SPOLI</name>
<evidence type="ECO:0000313" key="4">
    <source>
        <dbReference type="Proteomes" id="UP001153321"/>
    </source>
</evidence>
<dbReference type="PANTHER" id="PTHR43157">
    <property type="entry name" value="PHOSPHATIDYLINOSITOL-GLYCAN BIOSYNTHESIS CLASS F PROTEIN-RELATED"/>
    <property type="match status" value="1"/>
</dbReference>
<evidence type="ECO:0000256" key="1">
    <source>
        <dbReference type="ARBA" id="ARBA00023002"/>
    </source>
</evidence>
<protein>
    <submittedName>
        <fullName evidence="3">Uncharacterized protein</fullName>
    </submittedName>
</protein>
<dbReference type="Pfam" id="PF00106">
    <property type="entry name" value="adh_short"/>
    <property type="match status" value="1"/>
</dbReference>
<dbReference type="Gene3D" id="3.40.50.720">
    <property type="entry name" value="NAD(P)-binding Rossmann-like Domain"/>
    <property type="match status" value="1"/>
</dbReference>
<dbReference type="SUPFAM" id="SSF51735">
    <property type="entry name" value="NAD(P)-binding Rossmann-fold domains"/>
    <property type="match status" value="1"/>
</dbReference>
<gene>
    <name evidence="3" type="ORF">SPLIT_LOCUS1478</name>
</gene>
<evidence type="ECO:0000256" key="2">
    <source>
        <dbReference type="RuleBase" id="RU000363"/>
    </source>
</evidence>
<dbReference type="GO" id="GO:0016491">
    <property type="term" value="F:oxidoreductase activity"/>
    <property type="evidence" value="ECO:0007669"/>
    <property type="project" value="UniProtKB-KW"/>
</dbReference>
<keyword evidence="4" id="KW-1185">Reference proteome</keyword>
<dbReference type="PRINTS" id="PR00081">
    <property type="entry name" value="GDHRDH"/>
</dbReference>
<accession>A0A9P0HX35</accession>
<reference evidence="3" key="1">
    <citation type="submission" date="2022-02" db="EMBL/GenBank/DDBJ databases">
        <authorList>
            <person name="King R."/>
        </authorList>
    </citation>
    <scope>NUCLEOTIDE SEQUENCE</scope>
</reference>
<dbReference type="AlphaFoldDB" id="A0A9P0HX35"/>
<dbReference type="Proteomes" id="UP001153321">
    <property type="component" value="Chromosome 12"/>
</dbReference>
<comment type="similarity">
    <text evidence="2">Belongs to the short-chain dehydrogenases/reductases (SDR) family.</text>
</comment>